<dbReference type="InterPro" id="IPR023614">
    <property type="entry name" value="Porin_dom_sf"/>
</dbReference>
<accession>A0A2W4ZJB1</accession>
<proteinExistence type="predicted"/>
<evidence type="ECO:0000313" key="3">
    <source>
        <dbReference type="Proteomes" id="UP000248614"/>
    </source>
</evidence>
<evidence type="ECO:0000313" key="2">
    <source>
        <dbReference type="EMBL" id="PZO80149.1"/>
    </source>
</evidence>
<dbReference type="Pfam" id="PF09694">
    <property type="entry name" value="Gcw_chp"/>
    <property type="match status" value="1"/>
</dbReference>
<dbReference type="AlphaFoldDB" id="A0A2W4ZJB1"/>
<evidence type="ECO:0000256" key="1">
    <source>
        <dbReference type="SAM" id="SignalP"/>
    </source>
</evidence>
<evidence type="ECO:0008006" key="4">
    <source>
        <dbReference type="Google" id="ProtNLM"/>
    </source>
</evidence>
<organism evidence="2 3">
    <name type="scientific">Sphingomonas hengshuiensis</name>
    <dbReference type="NCBI Taxonomy" id="1609977"/>
    <lineage>
        <taxon>Bacteria</taxon>
        <taxon>Pseudomonadati</taxon>
        <taxon>Pseudomonadota</taxon>
        <taxon>Alphaproteobacteria</taxon>
        <taxon>Sphingomonadales</taxon>
        <taxon>Sphingomonadaceae</taxon>
        <taxon>Sphingomonas</taxon>
    </lineage>
</organism>
<keyword evidence="1" id="KW-0732">Signal</keyword>
<sequence length="243" mass="25163">MIERIFLGAVSLLVTAAAQAQSLPSVGIEATTDERRRGLSWTGGRASISGDAALTLGAVEFDARVAALRDSPRHDGADAVADLGAAIVADAGPVQLRGRAIGHVFAGATRGMDYAEFGGDARYALGPVELTAAALYAPPQRAIGGSNLYLSAQAVAGIPATPFTLVGGLGRSSGAVDDAARADRLRPGGTYTDWRLGVEHTTGPLMLALDYVGTDLNDDRVVRPIGDRQHGGDRILGRVRFAF</sequence>
<feature type="chain" id="PRO_5016103067" description="Porin domain-containing protein" evidence="1">
    <location>
        <begin position="21"/>
        <end position="243"/>
    </location>
</feature>
<dbReference type="InterPro" id="IPR010239">
    <property type="entry name" value="CHP02001"/>
</dbReference>
<dbReference type="Proteomes" id="UP000248614">
    <property type="component" value="Unassembled WGS sequence"/>
</dbReference>
<comment type="caution">
    <text evidence="2">The sequence shown here is derived from an EMBL/GenBank/DDBJ whole genome shotgun (WGS) entry which is preliminary data.</text>
</comment>
<gene>
    <name evidence="2" type="ORF">DI632_02780</name>
</gene>
<reference evidence="2 3" key="1">
    <citation type="submission" date="2017-08" db="EMBL/GenBank/DDBJ databases">
        <title>Infants hospitalized years apart are colonized by the same room-sourced microbial strains.</title>
        <authorList>
            <person name="Brooks B."/>
            <person name="Olm M.R."/>
            <person name="Firek B.A."/>
            <person name="Baker R."/>
            <person name="Thomas B.C."/>
            <person name="Morowitz M.J."/>
            <person name="Banfield J.F."/>
        </authorList>
    </citation>
    <scope>NUCLEOTIDE SEQUENCE [LARGE SCALE GENOMIC DNA]</scope>
    <source>
        <strain evidence="2">S2_018_000_R3_110</strain>
    </source>
</reference>
<feature type="signal peptide" evidence="1">
    <location>
        <begin position="1"/>
        <end position="20"/>
    </location>
</feature>
<dbReference type="Gene3D" id="2.40.160.10">
    <property type="entry name" value="Porin"/>
    <property type="match status" value="1"/>
</dbReference>
<name>A0A2W4ZJB1_9SPHN</name>
<protein>
    <recommendedName>
        <fullName evidence="4">Porin domain-containing protein</fullName>
    </recommendedName>
</protein>
<dbReference type="EMBL" id="QFNF01000004">
    <property type="protein sequence ID" value="PZO80149.1"/>
    <property type="molecule type" value="Genomic_DNA"/>
</dbReference>